<dbReference type="SUPFAM" id="SSF56420">
    <property type="entry name" value="Peptide deformylase"/>
    <property type="match status" value="1"/>
</dbReference>
<comment type="similarity">
    <text evidence="1 2">Belongs to the polypeptide deformylase family.</text>
</comment>
<dbReference type="NCBIfam" id="NF001159">
    <property type="entry name" value="PRK00150.1-3"/>
    <property type="match status" value="1"/>
</dbReference>
<dbReference type="PIRSF" id="PIRSF004749">
    <property type="entry name" value="Pep_def"/>
    <property type="match status" value="1"/>
</dbReference>
<feature type="binding site" evidence="2">
    <location>
        <position position="93"/>
    </location>
    <ligand>
        <name>Fe cation</name>
        <dbReference type="ChEBI" id="CHEBI:24875"/>
    </ligand>
</feature>
<keyword evidence="2" id="KW-0408">Iron</keyword>
<dbReference type="GeneID" id="82880406"/>
<evidence type="ECO:0000313" key="4">
    <source>
        <dbReference type="EMBL" id="GEB96731.1"/>
    </source>
</evidence>
<gene>
    <name evidence="4" type="primary">def1</name>
    <name evidence="2" type="synonym">def</name>
    <name evidence="4" type="ORF">CFL01nite_02260</name>
    <name evidence="3" type="ORF">CFLV_06715</name>
</gene>
<dbReference type="GO" id="GO:0006412">
    <property type="term" value="P:translation"/>
    <property type="evidence" value="ECO:0007669"/>
    <property type="project" value="UniProtKB-UniRule"/>
</dbReference>
<dbReference type="PANTHER" id="PTHR10458">
    <property type="entry name" value="PEPTIDE DEFORMYLASE"/>
    <property type="match status" value="1"/>
</dbReference>
<dbReference type="NCBIfam" id="TIGR00079">
    <property type="entry name" value="pept_deformyl"/>
    <property type="match status" value="1"/>
</dbReference>
<keyword evidence="2" id="KW-0648">Protein biosynthesis</keyword>
<comment type="catalytic activity">
    <reaction evidence="2">
        <text>N-terminal N-formyl-L-methionyl-[peptide] + H2O = N-terminal L-methionyl-[peptide] + formate</text>
        <dbReference type="Rhea" id="RHEA:24420"/>
        <dbReference type="Rhea" id="RHEA-COMP:10639"/>
        <dbReference type="Rhea" id="RHEA-COMP:10640"/>
        <dbReference type="ChEBI" id="CHEBI:15377"/>
        <dbReference type="ChEBI" id="CHEBI:15740"/>
        <dbReference type="ChEBI" id="CHEBI:49298"/>
        <dbReference type="ChEBI" id="CHEBI:64731"/>
        <dbReference type="EC" id="3.5.1.88"/>
    </reaction>
</comment>
<dbReference type="OrthoDB" id="9804313at2"/>
<dbReference type="HAMAP" id="MF_00163">
    <property type="entry name" value="Pep_deformylase"/>
    <property type="match status" value="1"/>
</dbReference>
<keyword evidence="2" id="KW-0378">Hydrolase</keyword>
<dbReference type="GO" id="GO:0046872">
    <property type="term" value="F:metal ion binding"/>
    <property type="evidence" value="ECO:0007669"/>
    <property type="project" value="UniProtKB-KW"/>
</dbReference>
<evidence type="ECO:0000256" key="2">
    <source>
        <dbReference type="HAMAP-Rule" id="MF_00163"/>
    </source>
</evidence>
<dbReference type="Proteomes" id="UP000185479">
    <property type="component" value="Chromosome"/>
</dbReference>
<evidence type="ECO:0000313" key="5">
    <source>
        <dbReference type="Proteomes" id="UP000185479"/>
    </source>
</evidence>
<keyword evidence="5" id="KW-1185">Reference proteome</keyword>
<dbReference type="PANTHER" id="PTHR10458:SF22">
    <property type="entry name" value="PEPTIDE DEFORMYLASE"/>
    <property type="match status" value="1"/>
</dbReference>
<dbReference type="KEGG" id="cfc:CFLV_06715"/>
<dbReference type="RefSeq" id="WP_075729870.1">
    <property type="nucleotide sequence ID" value="NZ_BJNB01000002.1"/>
</dbReference>
<dbReference type="PRINTS" id="PR01576">
    <property type="entry name" value="PDEFORMYLASE"/>
</dbReference>
<name>A0A1L7CM86_CORFL</name>
<reference evidence="3 5" key="1">
    <citation type="submission" date="2014-08" db="EMBL/GenBank/DDBJ databases">
        <title>Complete genome sequence of Corynebacterium flavescens OJ8(T)(=DSM 20296(T)), isolated from cheese.</title>
        <authorList>
            <person name="Ruckert C."/>
            <person name="Albersmeier A."/>
            <person name="Winkler A."/>
            <person name="Kalinowski J."/>
        </authorList>
    </citation>
    <scope>NUCLEOTIDE SEQUENCE [LARGE SCALE GENOMIC DNA]</scope>
    <source>
        <strain evidence="3 5">OJ8</strain>
    </source>
</reference>
<feature type="binding site" evidence="2">
    <location>
        <position position="135"/>
    </location>
    <ligand>
        <name>Fe cation</name>
        <dbReference type="ChEBI" id="CHEBI:24875"/>
    </ligand>
</feature>
<dbReference type="EC" id="3.5.1.88" evidence="2"/>
<comment type="cofactor">
    <cofactor evidence="2">
        <name>Fe(2+)</name>
        <dbReference type="ChEBI" id="CHEBI:29033"/>
    </cofactor>
    <text evidence="2">Binds 1 Fe(2+) ion.</text>
</comment>
<dbReference type="EMBL" id="CP009246">
    <property type="protein sequence ID" value="APT86915.1"/>
    <property type="molecule type" value="Genomic_DNA"/>
</dbReference>
<evidence type="ECO:0000256" key="1">
    <source>
        <dbReference type="ARBA" id="ARBA00010759"/>
    </source>
</evidence>
<dbReference type="Proteomes" id="UP000315353">
    <property type="component" value="Unassembled WGS sequence"/>
</dbReference>
<dbReference type="STRING" id="28028.CFLV_06715"/>
<dbReference type="AlphaFoldDB" id="A0A1L7CM86"/>
<keyword evidence="2" id="KW-0479">Metal-binding</keyword>
<comment type="function">
    <text evidence="2">Removes the formyl group from the N-terminal Met of newly synthesized proteins. Requires at least a dipeptide for an efficient rate of reaction. N-terminal L-methionine is a prerequisite for activity but the enzyme has broad specificity at other positions.</text>
</comment>
<dbReference type="CDD" id="cd00487">
    <property type="entry name" value="Pep_deformylase"/>
    <property type="match status" value="1"/>
</dbReference>
<dbReference type="InterPro" id="IPR023635">
    <property type="entry name" value="Peptide_deformylase"/>
</dbReference>
<organism evidence="3 5">
    <name type="scientific">Corynebacterium flavescens</name>
    <dbReference type="NCBI Taxonomy" id="28028"/>
    <lineage>
        <taxon>Bacteria</taxon>
        <taxon>Bacillati</taxon>
        <taxon>Actinomycetota</taxon>
        <taxon>Actinomycetes</taxon>
        <taxon>Mycobacteriales</taxon>
        <taxon>Corynebacteriaceae</taxon>
        <taxon>Corynebacterium</taxon>
    </lineage>
</organism>
<feature type="binding site" evidence="2">
    <location>
        <position position="139"/>
    </location>
    <ligand>
        <name>Fe cation</name>
        <dbReference type="ChEBI" id="CHEBI:24875"/>
    </ligand>
</feature>
<evidence type="ECO:0000313" key="6">
    <source>
        <dbReference type="Proteomes" id="UP000315353"/>
    </source>
</evidence>
<dbReference type="Gene3D" id="3.90.45.10">
    <property type="entry name" value="Peptide deformylase"/>
    <property type="match status" value="1"/>
</dbReference>
<evidence type="ECO:0000313" key="3">
    <source>
        <dbReference type="EMBL" id="APT86915.1"/>
    </source>
</evidence>
<dbReference type="EMBL" id="BJNB01000002">
    <property type="protein sequence ID" value="GEB96731.1"/>
    <property type="molecule type" value="Genomic_DNA"/>
</dbReference>
<reference evidence="4 6" key="2">
    <citation type="submission" date="2019-06" db="EMBL/GenBank/DDBJ databases">
        <title>Whole genome shotgun sequence of Corynebacterium flavescens NBRC 14136.</title>
        <authorList>
            <person name="Hosoyama A."/>
            <person name="Uohara A."/>
            <person name="Ohji S."/>
            <person name="Ichikawa N."/>
        </authorList>
    </citation>
    <scope>NUCLEOTIDE SEQUENCE [LARGE SCALE GENOMIC DNA]</scope>
    <source>
        <strain evidence="4 6">NBRC 14136</strain>
    </source>
</reference>
<accession>A0A1L7CM86</accession>
<feature type="active site" evidence="2">
    <location>
        <position position="136"/>
    </location>
</feature>
<proteinExistence type="inferred from homology"/>
<dbReference type="GO" id="GO:0042586">
    <property type="term" value="F:peptide deformylase activity"/>
    <property type="evidence" value="ECO:0007669"/>
    <property type="project" value="UniProtKB-UniRule"/>
</dbReference>
<sequence length="169" mass="18477">MSVRDIRMYGDPVLSTRATEIDHFDSGVQTLAADMLETMDAAGGVGLAANQIGVTKRVFVFDCTHVHSGLRGAIINPVWRPLSEAKQSGTEGCLSIPGISLETQRYESVVVAGRDVRGNAISLVARGLLARCIQHESDHLDGVLFLQRLEPSLRKEAMREIRNSSWFNA</sequence>
<dbReference type="InterPro" id="IPR036821">
    <property type="entry name" value="Peptide_deformylase_sf"/>
</dbReference>
<dbReference type="Pfam" id="PF01327">
    <property type="entry name" value="Pep_deformylase"/>
    <property type="match status" value="1"/>
</dbReference>
<protein>
    <recommendedName>
        <fullName evidence="2">Peptide deformylase</fullName>
        <shortName evidence="2">PDF</shortName>
        <ecNumber evidence="2">3.5.1.88</ecNumber>
    </recommendedName>
    <alternativeName>
        <fullName evidence="2">Polypeptide deformylase</fullName>
    </alternativeName>
</protein>